<feature type="domain" description="Reverse transcriptase" evidence="8">
    <location>
        <begin position="1"/>
        <end position="60"/>
    </location>
</feature>
<reference evidence="9 10" key="1">
    <citation type="submission" date="2015-09" db="EMBL/GenBank/DDBJ databases">
        <title>Draft genome of the parasitic nematode Teladorsagia circumcincta isolate WARC Sus (inbred).</title>
        <authorList>
            <person name="Mitreva M."/>
        </authorList>
    </citation>
    <scope>NUCLEOTIDE SEQUENCE [LARGE SCALE GENOMIC DNA]</scope>
    <source>
        <strain evidence="9 10">S</strain>
    </source>
</reference>
<keyword evidence="2" id="KW-0808">Transferase</keyword>
<keyword evidence="10" id="KW-1185">Reference proteome</keyword>
<keyword evidence="5" id="KW-0255">Endonuclease</keyword>
<dbReference type="InterPro" id="IPR041373">
    <property type="entry name" value="RT_RNaseH"/>
</dbReference>
<evidence type="ECO:0000256" key="5">
    <source>
        <dbReference type="ARBA" id="ARBA00022759"/>
    </source>
</evidence>
<dbReference type="PANTHER" id="PTHR37984:SF5">
    <property type="entry name" value="PROTEIN NYNRIN-LIKE"/>
    <property type="match status" value="1"/>
</dbReference>
<dbReference type="SUPFAM" id="SSF56672">
    <property type="entry name" value="DNA/RNA polymerases"/>
    <property type="match status" value="1"/>
</dbReference>
<accession>A0A2G9TMV5</accession>
<dbReference type="PANTHER" id="PTHR37984">
    <property type="entry name" value="PROTEIN CBG26694"/>
    <property type="match status" value="1"/>
</dbReference>
<keyword evidence="7" id="KW-0695">RNA-directed DNA polymerase</keyword>
<dbReference type="PROSITE" id="PS50878">
    <property type="entry name" value="RT_POL"/>
    <property type="match status" value="1"/>
</dbReference>
<dbReference type="OrthoDB" id="5920491at2759"/>
<evidence type="ECO:0000256" key="2">
    <source>
        <dbReference type="ARBA" id="ARBA00022679"/>
    </source>
</evidence>
<dbReference type="Proteomes" id="UP000230423">
    <property type="component" value="Unassembled WGS sequence"/>
</dbReference>
<evidence type="ECO:0000256" key="6">
    <source>
        <dbReference type="ARBA" id="ARBA00022801"/>
    </source>
</evidence>
<dbReference type="EC" id="2.7.7.49" evidence="1"/>
<dbReference type="FunFam" id="3.30.70.270:FF:000020">
    <property type="entry name" value="Transposon Tf2-6 polyprotein-like Protein"/>
    <property type="match status" value="1"/>
</dbReference>
<keyword evidence="4" id="KW-0540">Nuclease</keyword>
<dbReference type="Gene3D" id="3.30.70.270">
    <property type="match status" value="2"/>
</dbReference>
<dbReference type="GO" id="GO:0003964">
    <property type="term" value="F:RNA-directed DNA polymerase activity"/>
    <property type="evidence" value="ECO:0007669"/>
    <property type="project" value="UniProtKB-KW"/>
</dbReference>
<evidence type="ECO:0000256" key="3">
    <source>
        <dbReference type="ARBA" id="ARBA00022695"/>
    </source>
</evidence>
<dbReference type="Pfam" id="PF00078">
    <property type="entry name" value="RVT_1"/>
    <property type="match status" value="1"/>
</dbReference>
<dbReference type="AlphaFoldDB" id="A0A2G9TMV5"/>
<dbReference type="InterPro" id="IPR000477">
    <property type="entry name" value="RT_dom"/>
</dbReference>
<sequence length="256" mass="29251">MSRGEVSVYIDDILIATDTEKRHYEELTEVLKALQNAHLRVKPQKCKLMGSKIAFLGHIIDQKGVHTDPDKIEKIIQYPQPKNLAELRAFLGLAGYYREFVFTFSHIAKPLCDITSTKIQYRWGRDQEEPFNTLKTAISTAPVLAQPDIEKARDGTRPFYLYTDATQDGVGVVLPQESDDGIIHPVYFTSKPLSKNERNCHITDQEALALIDSLKKFHYFVYGVRTIVKTDNAPLTSLFKERNVSPRVLRWALEVQ</sequence>
<evidence type="ECO:0000256" key="4">
    <source>
        <dbReference type="ARBA" id="ARBA00022722"/>
    </source>
</evidence>
<name>A0A2G9TMV5_TELCI</name>
<dbReference type="GO" id="GO:0004519">
    <property type="term" value="F:endonuclease activity"/>
    <property type="evidence" value="ECO:0007669"/>
    <property type="project" value="UniProtKB-KW"/>
</dbReference>
<dbReference type="Pfam" id="PF17917">
    <property type="entry name" value="RT_RNaseH"/>
    <property type="match status" value="1"/>
</dbReference>
<organism evidence="9 10">
    <name type="scientific">Teladorsagia circumcincta</name>
    <name type="common">Brown stomach worm</name>
    <name type="synonym">Ostertagia circumcincta</name>
    <dbReference type="NCBI Taxonomy" id="45464"/>
    <lineage>
        <taxon>Eukaryota</taxon>
        <taxon>Metazoa</taxon>
        <taxon>Ecdysozoa</taxon>
        <taxon>Nematoda</taxon>
        <taxon>Chromadorea</taxon>
        <taxon>Rhabditida</taxon>
        <taxon>Rhabditina</taxon>
        <taxon>Rhabditomorpha</taxon>
        <taxon>Strongyloidea</taxon>
        <taxon>Trichostrongylidae</taxon>
        <taxon>Teladorsagia</taxon>
    </lineage>
</organism>
<evidence type="ECO:0000256" key="7">
    <source>
        <dbReference type="ARBA" id="ARBA00022918"/>
    </source>
</evidence>
<evidence type="ECO:0000313" key="9">
    <source>
        <dbReference type="EMBL" id="PIO59319.1"/>
    </source>
</evidence>
<protein>
    <recommendedName>
        <fullName evidence="1">RNA-directed DNA polymerase</fullName>
        <ecNumber evidence="1">2.7.7.49</ecNumber>
    </recommendedName>
</protein>
<dbReference type="InterPro" id="IPR043128">
    <property type="entry name" value="Rev_trsase/Diguanyl_cyclase"/>
</dbReference>
<keyword evidence="6" id="KW-0378">Hydrolase</keyword>
<evidence type="ECO:0000313" key="10">
    <source>
        <dbReference type="Proteomes" id="UP000230423"/>
    </source>
</evidence>
<dbReference type="EMBL" id="KZ358142">
    <property type="protein sequence ID" value="PIO59319.1"/>
    <property type="molecule type" value="Genomic_DNA"/>
</dbReference>
<proteinExistence type="predicted"/>
<dbReference type="InterPro" id="IPR050951">
    <property type="entry name" value="Retrovirus_Pol_polyprotein"/>
</dbReference>
<evidence type="ECO:0000256" key="1">
    <source>
        <dbReference type="ARBA" id="ARBA00012493"/>
    </source>
</evidence>
<evidence type="ECO:0000259" key="8">
    <source>
        <dbReference type="PROSITE" id="PS50878"/>
    </source>
</evidence>
<dbReference type="GO" id="GO:0016787">
    <property type="term" value="F:hydrolase activity"/>
    <property type="evidence" value="ECO:0007669"/>
    <property type="project" value="UniProtKB-KW"/>
</dbReference>
<keyword evidence="3" id="KW-0548">Nucleotidyltransferase</keyword>
<gene>
    <name evidence="9" type="ORF">TELCIR_19219</name>
</gene>
<dbReference type="InterPro" id="IPR043502">
    <property type="entry name" value="DNA/RNA_pol_sf"/>
</dbReference>
<dbReference type="CDD" id="cd09274">
    <property type="entry name" value="RNase_HI_RT_Ty3"/>
    <property type="match status" value="1"/>
</dbReference>
<dbReference type="Gene3D" id="3.10.20.370">
    <property type="match status" value="1"/>
</dbReference>